<evidence type="ECO:0000256" key="1">
    <source>
        <dbReference type="ARBA" id="ARBA00022857"/>
    </source>
</evidence>
<dbReference type="InterPro" id="IPR036291">
    <property type="entry name" value="NAD(P)-bd_dom_sf"/>
</dbReference>
<evidence type="ECO:0000256" key="2">
    <source>
        <dbReference type="ARBA" id="ARBA00023235"/>
    </source>
</evidence>
<dbReference type="SUPFAM" id="SSF51735">
    <property type="entry name" value="NAD(P)-binding Rossmann-fold domains"/>
    <property type="match status" value="1"/>
</dbReference>
<dbReference type="GO" id="GO:0008712">
    <property type="term" value="F:ADP-glyceromanno-heptose 6-epimerase activity"/>
    <property type="evidence" value="ECO:0007669"/>
    <property type="project" value="UniProtKB-EC"/>
</dbReference>
<evidence type="ECO:0000313" key="5">
    <source>
        <dbReference type="EMBL" id="CBI02422.1"/>
    </source>
</evidence>
<proteinExistence type="inferred from homology"/>
<accession>E6Q5F6</accession>
<comment type="caution">
    <text evidence="5">The sequence shown here is derived from an EMBL/GenBank/DDBJ whole genome shotgun (WGS) entry which is preliminary data.</text>
</comment>
<dbReference type="Gene3D" id="3.40.50.720">
    <property type="entry name" value="NAD(P)-binding Rossmann-like Domain"/>
    <property type="match status" value="1"/>
</dbReference>
<reference evidence="5" key="1">
    <citation type="submission" date="2009-10" db="EMBL/GenBank/DDBJ databases">
        <title>Diversity of trophic interactions inside an arsenic-rich microbial ecosystem.</title>
        <authorList>
            <person name="Bertin P.N."/>
            <person name="Heinrich-Salmeron A."/>
            <person name="Pelletier E."/>
            <person name="Goulhen-Chollet F."/>
            <person name="Arsene-Ploetze F."/>
            <person name="Gallien S."/>
            <person name="Calteau A."/>
            <person name="Vallenet D."/>
            <person name="Casiot C."/>
            <person name="Chane-Woon-Ming B."/>
            <person name="Giloteaux L."/>
            <person name="Barakat M."/>
            <person name="Bonnefoy V."/>
            <person name="Bruneel O."/>
            <person name="Chandler M."/>
            <person name="Cleiss J."/>
            <person name="Duran R."/>
            <person name="Elbaz-Poulichet F."/>
            <person name="Fonknechten N."/>
            <person name="Lauga B."/>
            <person name="Mornico D."/>
            <person name="Ortet P."/>
            <person name="Schaeffer C."/>
            <person name="Siguier P."/>
            <person name="Alexander Thil Smith A."/>
            <person name="Van Dorsselaer A."/>
            <person name="Weissenbach J."/>
            <person name="Medigue C."/>
            <person name="Le Paslier D."/>
        </authorList>
    </citation>
    <scope>NUCLEOTIDE SEQUENCE</scope>
</reference>
<dbReference type="PANTHER" id="PTHR43103:SF3">
    <property type="entry name" value="ADP-L-GLYCERO-D-MANNO-HEPTOSE-6-EPIMERASE"/>
    <property type="match status" value="1"/>
</dbReference>
<dbReference type="Pfam" id="PF01370">
    <property type="entry name" value="Epimerase"/>
    <property type="match status" value="1"/>
</dbReference>
<dbReference type="CDD" id="cd05248">
    <property type="entry name" value="ADP_GME_SDR_e"/>
    <property type="match status" value="1"/>
</dbReference>
<dbReference type="AlphaFoldDB" id="E6Q5F6"/>
<protein>
    <submittedName>
        <fullName evidence="5">ADP-L-glycero-D-mannoheptose-6-epimerase,NAD(P)-binding</fullName>
        <ecNumber evidence="5">5.1.3.20</ecNumber>
    </submittedName>
</protein>
<organism evidence="5">
    <name type="scientific">mine drainage metagenome</name>
    <dbReference type="NCBI Taxonomy" id="410659"/>
    <lineage>
        <taxon>unclassified sequences</taxon>
        <taxon>metagenomes</taxon>
        <taxon>ecological metagenomes</taxon>
    </lineage>
</organism>
<dbReference type="InterPro" id="IPR001509">
    <property type="entry name" value="Epimerase_deHydtase"/>
</dbReference>
<keyword evidence="2 5" id="KW-0413">Isomerase</keyword>
<dbReference type="Gene3D" id="3.90.25.10">
    <property type="entry name" value="UDP-galactose 4-epimerase, domain 1"/>
    <property type="match status" value="1"/>
</dbReference>
<keyword evidence="1" id="KW-0521">NADP</keyword>
<name>E6Q5F6_9ZZZZ</name>
<dbReference type="GO" id="GO:0005975">
    <property type="term" value="P:carbohydrate metabolic process"/>
    <property type="evidence" value="ECO:0007669"/>
    <property type="project" value="InterPro"/>
</dbReference>
<dbReference type="GO" id="GO:0050661">
    <property type="term" value="F:NADP binding"/>
    <property type="evidence" value="ECO:0007669"/>
    <property type="project" value="InterPro"/>
</dbReference>
<dbReference type="PANTHER" id="PTHR43103">
    <property type="entry name" value="NUCLEOSIDE-DIPHOSPHATE-SUGAR EPIMERASE"/>
    <property type="match status" value="1"/>
</dbReference>
<dbReference type="HAMAP" id="MF_01601">
    <property type="entry name" value="Heptose_epimerase"/>
    <property type="match status" value="1"/>
</dbReference>
<dbReference type="EMBL" id="CABO01000037">
    <property type="protein sequence ID" value="CBI02422.1"/>
    <property type="molecule type" value="Genomic_DNA"/>
</dbReference>
<gene>
    <name evidence="5" type="primary">waaD</name>
    <name evidence="5" type="ORF">CARN4_2379</name>
</gene>
<feature type="domain" description="NAD-dependent epimerase/dehydratase" evidence="4">
    <location>
        <begin position="9"/>
        <end position="250"/>
    </location>
</feature>
<sequence length="343" mass="38541">MHDLHNGRILLTGGAGLIGSTVLWALNRRGIDDVLVVDRLDESEKWRHLVPLRFADYLDADDLTETLEVDPEALGPIGTVIHLGACSSTTECDADFLMRNNYEYTKRLARWAIEREIRFVYASSAATYGSLESTLDDEAPLTDLRPMNAYAYSKHLFDCYASRQGWLEQICGIKYFNIFGPNEDHKGEMRSVVAKACEQIREGGSIRLFKSDRAEYADGEQRRDFLYVKDAVEMTLHLAASGRNGLFNVGAGKAQTWLDLVRPIFSALGVPERIEFVPMPEHLRAKYQYFTCARIDRLRAAGYSAEIPPLADAVGDYVQNYLLQGRVLEPNDAPYARTATTIA</sequence>
<evidence type="ECO:0000256" key="3">
    <source>
        <dbReference type="ARBA" id="ARBA00023277"/>
    </source>
</evidence>
<evidence type="ECO:0000259" key="4">
    <source>
        <dbReference type="Pfam" id="PF01370"/>
    </source>
</evidence>
<keyword evidence="3" id="KW-0119">Carbohydrate metabolism</keyword>
<dbReference type="NCBIfam" id="TIGR02197">
    <property type="entry name" value="heptose_epim"/>
    <property type="match status" value="1"/>
</dbReference>
<dbReference type="EC" id="5.1.3.20" evidence="5"/>
<dbReference type="InterPro" id="IPR011912">
    <property type="entry name" value="Heptose_epim"/>
</dbReference>